<sequence length="67" mass="7585">MSQNSKPYTSEFKQSAVKLAIEGDKTRDLGVNENTLHTWVGKYHHKPVQDSTVVGQQHLYDELEGIT</sequence>
<evidence type="ECO:0000313" key="2">
    <source>
        <dbReference type="EMBL" id="CAA6830364.1"/>
    </source>
</evidence>
<dbReference type="GO" id="GO:0004803">
    <property type="term" value="F:transposase activity"/>
    <property type="evidence" value="ECO:0007669"/>
    <property type="project" value="InterPro"/>
</dbReference>
<dbReference type="Gene3D" id="1.10.10.60">
    <property type="entry name" value="Homeodomain-like"/>
    <property type="match status" value="1"/>
</dbReference>
<dbReference type="EMBL" id="CACVAT010000578">
    <property type="protein sequence ID" value="CAA6830364.1"/>
    <property type="molecule type" value="Genomic_DNA"/>
</dbReference>
<dbReference type="Pfam" id="PF01527">
    <property type="entry name" value="HTH_Tnp_1"/>
    <property type="match status" value="1"/>
</dbReference>
<name>A0A6S6UJ98_9GAMM</name>
<dbReference type="SUPFAM" id="SSF46689">
    <property type="entry name" value="Homeodomain-like"/>
    <property type="match status" value="1"/>
</dbReference>
<comment type="similarity">
    <text evidence="1">Belongs to the transposase 8 family.</text>
</comment>
<dbReference type="AlphaFoldDB" id="A0A6S6UJ98"/>
<dbReference type="GO" id="GO:0006313">
    <property type="term" value="P:DNA transposition"/>
    <property type="evidence" value="ECO:0007669"/>
    <property type="project" value="InterPro"/>
</dbReference>
<protein>
    <recommendedName>
        <fullName evidence="3">Transposase</fullName>
    </recommendedName>
</protein>
<evidence type="ECO:0008006" key="3">
    <source>
        <dbReference type="Google" id="ProtNLM"/>
    </source>
</evidence>
<accession>A0A6S6UJ98</accession>
<dbReference type="GO" id="GO:0003677">
    <property type="term" value="F:DNA binding"/>
    <property type="evidence" value="ECO:0007669"/>
    <property type="project" value="InterPro"/>
</dbReference>
<organism evidence="2">
    <name type="scientific">uncultured Thiotrichaceae bacterium</name>
    <dbReference type="NCBI Taxonomy" id="298394"/>
    <lineage>
        <taxon>Bacteria</taxon>
        <taxon>Pseudomonadati</taxon>
        <taxon>Pseudomonadota</taxon>
        <taxon>Gammaproteobacteria</taxon>
        <taxon>Thiotrichales</taxon>
        <taxon>Thiotrichaceae</taxon>
        <taxon>environmental samples</taxon>
    </lineage>
</organism>
<reference evidence="2" key="1">
    <citation type="submission" date="2020-01" db="EMBL/GenBank/DDBJ databases">
        <authorList>
            <person name="Meier V. D."/>
            <person name="Meier V D."/>
        </authorList>
    </citation>
    <scope>NUCLEOTIDE SEQUENCE</scope>
    <source>
        <strain evidence="2">HLG_WM_MAG_09</strain>
    </source>
</reference>
<evidence type="ECO:0000256" key="1">
    <source>
        <dbReference type="ARBA" id="ARBA00009964"/>
    </source>
</evidence>
<dbReference type="InterPro" id="IPR009057">
    <property type="entry name" value="Homeodomain-like_sf"/>
</dbReference>
<proteinExistence type="inferred from homology"/>
<gene>
    <name evidence="2" type="ORF">HELGO_WM24729</name>
</gene>
<dbReference type="InterPro" id="IPR002514">
    <property type="entry name" value="Transposase_8"/>
</dbReference>